<feature type="coiled-coil region" evidence="1">
    <location>
        <begin position="67"/>
        <end position="140"/>
    </location>
</feature>
<comment type="caution">
    <text evidence="2">The sequence shown here is derived from an EMBL/GenBank/DDBJ whole genome shotgun (WGS) entry which is preliminary data.</text>
</comment>
<dbReference type="EMBL" id="PFFQ01000065">
    <property type="protein sequence ID" value="PIW14038.1"/>
    <property type="molecule type" value="Genomic_DNA"/>
</dbReference>
<evidence type="ECO:0008006" key="4">
    <source>
        <dbReference type="Google" id="ProtNLM"/>
    </source>
</evidence>
<accession>A0A2M7FXP4</accession>
<name>A0A2M7FXP4_9BACT</name>
<evidence type="ECO:0000313" key="2">
    <source>
        <dbReference type="EMBL" id="PIW14038.1"/>
    </source>
</evidence>
<proteinExistence type="predicted"/>
<keyword evidence="1" id="KW-0175">Coiled coil</keyword>
<sequence length="176" mass="19927">MINQNEIAPAMAPAAPSSADTTLALVQKIEEVIVNSMKVPFTSRVVVDEEDIFELIDRIREVLPSEIVQAQQIIAQKESIINEAQNKSKQIIELTKEKSRQYLQEHELVRQAMKLADETRKNAEAECRQQRFEADKYSEEVLATLEDKVTQALSMVQAGRRNLSRNMETTARSLGV</sequence>
<reference evidence="2 3" key="1">
    <citation type="submission" date="2017-09" db="EMBL/GenBank/DDBJ databases">
        <title>Depth-based differentiation of microbial function through sediment-hosted aquifers and enrichment of novel symbionts in the deep terrestrial subsurface.</title>
        <authorList>
            <person name="Probst A.J."/>
            <person name="Ladd B."/>
            <person name="Jarett J.K."/>
            <person name="Geller-Mcgrath D.E."/>
            <person name="Sieber C.M."/>
            <person name="Emerson J.B."/>
            <person name="Anantharaman K."/>
            <person name="Thomas B.C."/>
            <person name="Malmstrom R."/>
            <person name="Stieglmeier M."/>
            <person name="Klingl A."/>
            <person name="Woyke T."/>
            <person name="Ryan C.M."/>
            <person name="Banfield J.F."/>
        </authorList>
    </citation>
    <scope>NUCLEOTIDE SEQUENCE [LARGE SCALE GENOMIC DNA]</scope>
    <source>
        <strain evidence="2">CG17_big_fil_post_rev_8_21_14_2_50_48_46</strain>
    </source>
</reference>
<dbReference type="Proteomes" id="UP000231019">
    <property type="component" value="Unassembled WGS sequence"/>
</dbReference>
<evidence type="ECO:0000313" key="3">
    <source>
        <dbReference type="Proteomes" id="UP000231019"/>
    </source>
</evidence>
<organism evidence="2 3">
    <name type="scientific">bacterium (Candidatus Blackallbacteria) CG17_big_fil_post_rev_8_21_14_2_50_48_46</name>
    <dbReference type="NCBI Taxonomy" id="2014261"/>
    <lineage>
        <taxon>Bacteria</taxon>
        <taxon>Candidatus Blackallbacteria</taxon>
    </lineage>
</organism>
<evidence type="ECO:0000256" key="1">
    <source>
        <dbReference type="SAM" id="Coils"/>
    </source>
</evidence>
<dbReference type="AlphaFoldDB" id="A0A2M7FXP4"/>
<gene>
    <name evidence="2" type="ORF">COW36_23680</name>
</gene>
<protein>
    <recommendedName>
        <fullName evidence="4">ATPase</fullName>
    </recommendedName>
</protein>